<dbReference type="InterPro" id="IPR006680">
    <property type="entry name" value="Amidohydro-rel"/>
</dbReference>
<dbReference type="GO" id="GO:0016787">
    <property type="term" value="F:hydrolase activity"/>
    <property type="evidence" value="ECO:0007669"/>
    <property type="project" value="InterPro"/>
</dbReference>
<dbReference type="Proteomes" id="UP000571183">
    <property type="component" value="Unassembled WGS sequence"/>
</dbReference>
<keyword evidence="3" id="KW-1185">Reference proteome</keyword>
<proteinExistence type="predicted"/>
<feature type="domain" description="Amidohydrolase-related" evidence="1">
    <location>
        <begin position="203"/>
        <end position="377"/>
    </location>
</feature>
<evidence type="ECO:0000259" key="1">
    <source>
        <dbReference type="Pfam" id="PF04909"/>
    </source>
</evidence>
<dbReference type="Gene3D" id="3.20.20.140">
    <property type="entry name" value="Metal-dependent hydrolases"/>
    <property type="match status" value="1"/>
</dbReference>
<comment type="caution">
    <text evidence="2">The sequence shown here is derived from an EMBL/GenBank/DDBJ whole genome shotgun (WGS) entry which is preliminary data.</text>
</comment>
<dbReference type="PANTHER" id="PTHR43383">
    <property type="entry name" value="NODULIN 6"/>
    <property type="match status" value="1"/>
</dbReference>
<name>A0A840DH46_9MICO</name>
<organism evidence="2 3">
    <name type="scientific">Canibacter oris</name>
    <dbReference type="NCBI Taxonomy" id="1365628"/>
    <lineage>
        <taxon>Bacteria</taxon>
        <taxon>Bacillati</taxon>
        <taxon>Actinomycetota</taxon>
        <taxon>Actinomycetes</taxon>
        <taxon>Micrococcales</taxon>
        <taxon>Microbacteriaceae</taxon>
        <taxon>Canibacter</taxon>
    </lineage>
</organism>
<dbReference type="RefSeq" id="WP_343048740.1">
    <property type="nucleotide sequence ID" value="NZ_JACIFD010000003.1"/>
</dbReference>
<dbReference type="Pfam" id="PF04909">
    <property type="entry name" value="Amidohydro_2"/>
    <property type="match status" value="1"/>
</dbReference>
<dbReference type="EMBL" id="JACIFD010000003">
    <property type="protein sequence ID" value="MBB4071085.1"/>
    <property type="molecule type" value="Genomic_DNA"/>
</dbReference>
<dbReference type="SUPFAM" id="SSF51556">
    <property type="entry name" value="Metallo-dependent hydrolases"/>
    <property type="match status" value="1"/>
</dbReference>
<sequence length="379" mass="42193">MKLNLDELVLFDHHCHGVVNEDLDRAGFEELISESSAPAVAGTTRFDSQVGFAIRRFCSAPLGISDFSEPDEYLRVRQELGSSKVNRILLEASKISYLGIETGHQPKSILSPEEMSEAASAKAYEIVRLEKVAETVAFQHLEVGGNPFELWSKIVAELDKSLCRAIGVKTIAAYRVGLDFPHSQPTDDEAVLAVANWFKTLEPGQVPRLADPEVIRALIWYAIKKETAIQFHIGYGDDDVDLHRCNPLLLTNLIRAAADYDARFMLLHCYPFHREAGYLADVFPSVYFDVGLAINYTGSRSTSVIAESLELAPFGKILFSSDAFGLPELYYIGAKLFRDGLARVLQSFIDEHQWPLAEAERVASMIGFENAIRAYKLEG</sequence>
<reference evidence="2" key="1">
    <citation type="submission" date="2020-08" db="EMBL/GenBank/DDBJ databases">
        <title>Sequencing the genomes of 1000 actinobacteria strains.</title>
        <authorList>
            <person name="Klenk H.-P."/>
        </authorList>
    </citation>
    <scope>NUCLEOTIDE SEQUENCE [LARGE SCALE GENOMIC DNA]</scope>
    <source>
        <strain evidence="2">DSM 27064</strain>
    </source>
</reference>
<dbReference type="PANTHER" id="PTHR43383:SF2">
    <property type="entry name" value="AMIDOHYDROLASE 2 FAMILY PROTEIN"/>
    <property type="match status" value="1"/>
</dbReference>
<accession>A0A840DH46</accession>
<evidence type="ECO:0000313" key="3">
    <source>
        <dbReference type="Proteomes" id="UP000571183"/>
    </source>
</evidence>
<protein>
    <recommendedName>
        <fullName evidence="1">Amidohydrolase-related domain-containing protein</fullName>
    </recommendedName>
</protein>
<dbReference type="AlphaFoldDB" id="A0A840DH46"/>
<gene>
    <name evidence="2" type="ORF">F5897_000373</name>
</gene>
<evidence type="ECO:0000313" key="2">
    <source>
        <dbReference type="EMBL" id="MBB4071085.1"/>
    </source>
</evidence>
<dbReference type="InterPro" id="IPR032466">
    <property type="entry name" value="Metal_Hydrolase"/>
</dbReference>